<dbReference type="EMBL" id="SRLO01000202">
    <property type="protein sequence ID" value="TNN67569.1"/>
    <property type="molecule type" value="Genomic_DNA"/>
</dbReference>
<keyword evidence="3" id="KW-1185">Reference proteome</keyword>
<accession>A0A4Z2HP00</accession>
<dbReference type="Proteomes" id="UP000314294">
    <property type="component" value="Unassembled WGS sequence"/>
</dbReference>
<feature type="region of interest" description="Disordered" evidence="1">
    <location>
        <begin position="108"/>
        <end position="144"/>
    </location>
</feature>
<evidence type="ECO:0000313" key="2">
    <source>
        <dbReference type="EMBL" id="TNN67569.1"/>
    </source>
</evidence>
<dbReference type="AlphaFoldDB" id="A0A4Z2HP00"/>
<sequence length="144" mass="15153">MSFCTQGTSVSGAAAFYKYRLVTGATGALTGSSLASLLTMLSRWMLLATFEIPRELARWEVAVTLTFDLHEDIKLGINRRVAAPTYLYSSSTMLVGSACSMASAKNSSSGGMNSLRGGTTTRLLGERGGGGGGGREPRPAARRH</sequence>
<protein>
    <submittedName>
        <fullName evidence="2">Uncharacterized protein</fullName>
    </submittedName>
</protein>
<evidence type="ECO:0000313" key="3">
    <source>
        <dbReference type="Proteomes" id="UP000314294"/>
    </source>
</evidence>
<evidence type="ECO:0000256" key="1">
    <source>
        <dbReference type="SAM" id="MobiDB-lite"/>
    </source>
</evidence>
<name>A0A4Z2HP00_9TELE</name>
<feature type="compositionally biased region" description="Basic and acidic residues" evidence="1">
    <location>
        <begin position="135"/>
        <end position="144"/>
    </location>
</feature>
<gene>
    <name evidence="2" type="ORF">EYF80_022242</name>
</gene>
<proteinExistence type="predicted"/>
<organism evidence="2 3">
    <name type="scientific">Liparis tanakae</name>
    <name type="common">Tanaka's snailfish</name>
    <dbReference type="NCBI Taxonomy" id="230148"/>
    <lineage>
        <taxon>Eukaryota</taxon>
        <taxon>Metazoa</taxon>
        <taxon>Chordata</taxon>
        <taxon>Craniata</taxon>
        <taxon>Vertebrata</taxon>
        <taxon>Euteleostomi</taxon>
        <taxon>Actinopterygii</taxon>
        <taxon>Neopterygii</taxon>
        <taxon>Teleostei</taxon>
        <taxon>Neoteleostei</taxon>
        <taxon>Acanthomorphata</taxon>
        <taxon>Eupercaria</taxon>
        <taxon>Perciformes</taxon>
        <taxon>Cottioidei</taxon>
        <taxon>Cottales</taxon>
        <taxon>Liparidae</taxon>
        <taxon>Liparis</taxon>
    </lineage>
</organism>
<comment type="caution">
    <text evidence="2">The sequence shown here is derived from an EMBL/GenBank/DDBJ whole genome shotgun (WGS) entry which is preliminary data.</text>
</comment>
<reference evidence="2 3" key="1">
    <citation type="submission" date="2019-03" db="EMBL/GenBank/DDBJ databases">
        <title>First draft genome of Liparis tanakae, snailfish: a comprehensive survey of snailfish specific genes.</title>
        <authorList>
            <person name="Kim W."/>
            <person name="Song I."/>
            <person name="Jeong J.-H."/>
            <person name="Kim D."/>
            <person name="Kim S."/>
            <person name="Ryu S."/>
            <person name="Song J.Y."/>
            <person name="Lee S.K."/>
        </authorList>
    </citation>
    <scope>NUCLEOTIDE SEQUENCE [LARGE SCALE GENOMIC DNA]</scope>
    <source>
        <tissue evidence="2">Muscle</tissue>
    </source>
</reference>